<evidence type="ECO:0000313" key="2">
    <source>
        <dbReference type="Proteomes" id="UP000092460"/>
    </source>
</evidence>
<organism evidence="1 2">
    <name type="scientific">Glossina palpalis gambiensis</name>
    <dbReference type="NCBI Taxonomy" id="67801"/>
    <lineage>
        <taxon>Eukaryota</taxon>
        <taxon>Metazoa</taxon>
        <taxon>Ecdysozoa</taxon>
        <taxon>Arthropoda</taxon>
        <taxon>Hexapoda</taxon>
        <taxon>Insecta</taxon>
        <taxon>Pterygota</taxon>
        <taxon>Neoptera</taxon>
        <taxon>Endopterygota</taxon>
        <taxon>Diptera</taxon>
        <taxon>Brachycera</taxon>
        <taxon>Muscomorpha</taxon>
        <taxon>Hippoboscoidea</taxon>
        <taxon>Glossinidae</taxon>
        <taxon>Glossina</taxon>
    </lineage>
</organism>
<protein>
    <submittedName>
        <fullName evidence="1">Uncharacterized protein</fullName>
    </submittedName>
</protein>
<sequence>MKKSNNAPVVYNNSRFRFGKEPCVKRLRCADLLCKSIIDSENLRSGFPTNLMSRIRSSTAIFRADALDRSSEFGRFECFVNAVGMVRFISSSSITASGPGVGITVEVLSMFLLTPLVGDFKRNAFASDVAPDNIHSCKLTFIGLDALDFSIMKTSLRKLRLSVNCRVSLEEISICGFHVNSIVMSFCAGLIIRIVRLAIFDTGTSSNNTMDLPEKGAITTSVDSRHSERLLPLDRTGVILT</sequence>
<reference evidence="2" key="1">
    <citation type="submission" date="2015-01" db="EMBL/GenBank/DDBJ databases">
        <authorList>
            <person name="Aksoy S."/>
            <person name="Warren W."/>
            <person name="Wilson R.K."/>
        </authorList>
    </citation>
    <scope>NUCLEOTIDE SEQUENCE [LARGE SCALE GENOMIC DNA]</scope>
    <source>
        <strain evidence="2">IAEA</strain>
    </source>
</reference>
<accession>A0A1B0BRZ1</accession>
<evidence type="ECO:0000313" key="1">
    <source>
        <dbReference type="EnsemblMetazoa" id="GPPI038733-PA"/>
    </source>
</evidence>
<dbReference type="Proteomes" id="UP000092460">
    <property type="component" value="Unassembled WGS sequence"/>
</dbReference>
<dbReference type="EnsemblMetazoa" id="GPPI038733-RA">
    <property type="protein sequence ID" value="GPPI038733-PA"/>
    <property type="gene ID" value="GPPI038733"/>
</dbReference>
<proteinExistence type="predicted"/>
<dbReference type="VEuPathDB" id="VectorBase:GPPI038733"/>
<dbReference type="EMBL" id="JXJN01019420">
    <property type="status" value="NOT_ANNOTATED_CDS"/>
    <property type="molecule type" value="Genomic_DNA"/>
</dbReference>
<dbReference type="AlphaFoldDB" id="A0A1B0BRZ1"/>
<keyword evidence="2" id="KW-1185">Reference proteome</keyword>
<name>A0A1B0BRZ1_9MUSC</name>
<reference evidence="1" key="2">
    <citation type="submission" date="2020-05" db="UniProtKB">
        <authorList>
            <consortium name="EnsemblMetazoa"/>
        </authorList>
    </citation>
    <scope>IDENTIFICATION</scope>
    <source>
        <strain evidence="1">IAEA</strain>
    </source>
</reference>